<feature type="compositionally biased region" description="Basic residues" evidence="1">
    <location>
        <begin position="14"/>
        <end position="26"/>
    </location>
</feature>
<dbReference type="EMBL" id="MT161387">
    <property type="protein sequence ID" value="QJB22215.1"/>
    <property type="molecule type" value="Genomic_DNA"/>
</dbReference>
<name>A0A858NQM9_9CAUD</name>
<protein>
    <submittedName>
        <fullName evidence="2">Uncharacterized protein</fullName>
    </submittedName>
</protein>
<gene>
    <name evidence="2" type="ORF">XccvBFoX7_gp58c</name>
</gene>
<evidence type="ECO:0000313" key="3">
    <source>
        <dbReference type="Proteomes" id="UP000671870"/>
    </source>
</evidence>
<sequence length="45" mass="5285">MNREQKRQQPACAGRKRPQPSKRPKRIIPINLARARANWAKVHRA</sequence>
<accession>A0A858NQM9</accession>
<evidence type="ECO:0000256" key="1">
    <source>
        <dbReference type="SAM" id="MobiDB-lite"/>
    </source>
</evidence>
<dbReference type="Proteomes" id="UP000671870">
    <property type="component" value="Segment"/>
</dbReference>
<feature type="region of interest" description="Disordered" evidence="1">
    <location>
        <begin position="1"/>
        <end position="26"/>
    </location>
</feature>
<proteinExistence type="predicted"/>
<organism evidence="2 3">
    <name type="scientific">Xanthomonas phage FoX7</name>
    <dbReference type="NCBI Taxonomy" id="2723903"/>
    <lineage>
        <taxon>Viruses</taxon>
        <taxon>Duplodnaviria</taxon>
        <taxon>Heunggongvirae</taxon>
        <taxon>Uroviricota</taxon>
        <taxon>Caudoviricetes</taxon>
        <taxon>Lindbergviridae</taxon>
        <taxon>Carpasinavirus</taxon>
        <taxon>Carpasinavirus FoX6</taxon>
        <taxon>Carpasinavirus XcP1</taxon>
    </lineage>
</organism>
<evidence type="ECO:0000313" key="2">
    <source>
        <dbReference type="EMBL" id="QJB22215.1"/>
    </source>
</evidence>
<reference evidence="2" key="1">
    <citation type="submission" date="2020-03" db="EMBL/GenBank/DDBJ databases">
        <title>Development of an integrated pest management strategy to control Xanthomonas campestris pv. campestris by using bacteriophages.</title>
        <authorList>
            <person name="Fortuna K.J."/>
            <person name="Holtappels D."/>
            <person name="Lavigne R."/>
            <person name="Wagemans J."/>
        </authorList>
    </citation>
    <scope>NUCLEOTIDE SEQUENCE</scope>
</reference>